<gene>
    <name evidence="2" type="ORF">KSZ_52670</name>
</gene>
<comment type="caution">
    <text evidence="2">The sequence shown here is derived from an EMBL/GenBank/DDBJ whole genome shotgun (WGS) entry which is preliminary data.</text>
</comment>
<dbReference type="Proteomes" id="UP000635565">
    <property type="component" value="Unassembled WGS sequence"/>
</dbReference>
<keyword evidence="3" id="KW-1185">Reference proteome</keyword>
<dbReference type="Pfam" id="PF00881">
    <property type="entry name" value="Nitroreductase"/>
    <property type="match status" value="1"/>
</dbReference>
<protein>
    <recommendedName>
        <fullName evidence="1">Nitroreductase domain-containing protein</fullName>
    </recommendedName>
</protein>
<organism evidence="2 3">
    <name type="scientific">Dictyobacter formicarum</name>
    <dbReference type="NCBI Taxonomy" id="2778368"/>
    <lineage>
        <taxon>Bacteria</taxon>
        <taxon>Bacillati</taxon>
        <taxon>Chloroflexota</taxon>
        <taxon>Ktedonobacteria</taxon>
        <taxon>Ktedonobacterales</taxon>
        <taxon>Dictyobacteraceae</taxon>
        <taxon>Dictyobacter</taxon>
    </lineage>
</organism>
<evidence type="ECO:0000313" key="2">
    <source>
        <dbReference type="EMBL" id="GHO87261.1"/>
    </source>
</evidence>
<accession>A0ABQ3VNK9</accession>
<dbReference type="InterPro" id="IPR029479">
    <property type="entry name" value="Nitroreductase"/>
</dbReference>
<proteinExistence type="predicted"/>
<sequence length="68" mass="7735">MLAARERGLGTAWTTLHLDYEKEVAQIIGIPYEQVTQVAIIPVAYTLGTDFKPAPREPLDTVLHWDQW</sequence>
<reference evidence="2 3" key="1">
    <citation type="journal article" date="2021" name="Int. J. Syst. Evol. Microbiol.">
        <title>Reticulibacter mediterranei gen. nov., sp. nov., within the new family Reticulibacteraceae fam. nov., and Ktedonospora formicarum gen. nov., sp. nov., Ktedonobacter robiniae sp. nov., Dictyobacter formicarum sp. nov. and Dictyobacter arantiisoli sp. nov., belonging to the class Ktedonobacteria.</title>
        <authorList>
            <person name="Yabe S."/>
            <person name="Zheng Y."/>
            <person name="Wang C.M."/>
            <person name="Sakai Y."/>
            <person name="Abe K."/>
            <person name="Yokota A."/>
            <person name="Donadio S."/>
            <person name="Cavaletti L."/>
            <person name="Monciardini P."/>
        </authorList>
    </citation>
    <scope>NUCLEOTIDE SEQUENCE [LARGE SCALE GENOMIC DNA]</scope>
    <source>
        <strain evidence="2 3">SOSP1-9</strain>
    </source>
</reference>
<dbReference type="InterPro" id="IPR000415">
    <property type="entry name" value="Nitroreductase-like"/>
</dbReference>
<dbReference type="EMBL" id="BNJJ01000016">
    <property type="protein sequence ID" value="GHO87261.1"/>
    <property type="molecule type" value="Genomic_DNA"/>
</dbReference>
<feature type="domain" description="Nitroreductase" evidence="1">
    <location>
        <begin position="1"/>
        <end position="45"/>
    </location>
</feature>
<dbReference type="SUPFAM" id="SSF55469">
    <property type="entry name" value="FMN-dependent nitroreductase-like"/>
    <property type="match status" value="1"/>
</dbReference>
<evidence type="ECO:0000259" key="1">
    <source>
        <dbReference type="Pfam" id="PF00881"/>
    </source>
</evidence>
<dbReference type="Gene3D" id="3.40.109.10">
    <property type="entry name" value="NADH Oxidase"/>
    <property type="match status" value="1"/>
</dbReference>
<evidence type="ECO:0000313" key="3">
    <source>
        <dbReference type="Proteomes" id="UP000635565"/>
    </source>
</evidence>
<name>A0ABQ3VNK9_9CHLR</name>